<reference evidence="8 9" key="1">
    <citation type="submission" date="2018-06" db="EMBL/GenBank/DDBJ databases">
        <title>Azoarcus communis strain SWub3 genome.</title>
        <authorList>
            <person name="Zorraquino Salvo V."/>
            <person name="Toubiana D."/>
            <person name="Blumwald E."/>
        </authorList>
    </citation>
    <scope>NUCLEOTIDE SEQUENCE [LARGE SCALE GENOMIC DNA]</scope>
    <source>
        <strain evidence="8 9">SWub3</strain>
    </source>
</reference>
<evidence type="ECO:0000256" key="4">
    <source>
        <dbReference type="ARBA" id="ARBA00022989"/>
    </source>
</evidence>
<evidence type="ECO:0000313" key="8">
    <source>
        <dbReference type="EMBL" id="PZA16181.1"/>
    </source>
</evidence>
<organism evidence="8 9">
    <name type="scientific">Parazoarcus communis SWub3 = DSM 12120</name>
    <dbReference type="NCBI Taxonomy" id="1121029"/>
    <lineage>
        <taxon>Bacteria</taxon>
        <taxon>Pseudomonadati</taxon>
        <taxon>Pseudomonadota</taxon>
        <taxon>Betaproteobacteria</taxon>
        <taxon>Rhodocyclales</taxon>
        <taxon>Zoogloeaceae</taxon>
        <taxon>Parazoarcus</taxon>
    </lineage>
</organism>
<gene>
    <name evidence="8" type="ORF">DNK49_12755</name>
</gene>
<protein>
    <recommendedName>
        <fullName evidence="7">GtrA/DPMS transmembrane domain-containing protein</fullName>
    </recommendedName>
</protein>
<evidence type="ECO:0000256" key="5">
    <source>
        <dbReference type="ARBA" id="ARBA00023136"/>
    </source>
</evidence>
<evidence type="ECO:0000256" key="1">
    <source>
        <dbReference type="ARBA" id="ARBA00004141"/>
    </source>
</evidence>
<dbReference type="EMBL" id="QKOE01000008">
    <property type="protein sequence ID" value="PZA16181.1"/>
    <property type="molecule type" value="Genomic_DNA"/>
</dbReference>
<accession>A0A323UVE6</accession>
<keyword evidence="3 6" id="KW-0812">Transmembrane</keyword>
<evidence type="ECO:0000259" key="7">
    <source>
        <dbReference type="Pfam" id="PF04138"/>
    </source>
</evidence>
<name>A0A323UVE6_9RHOO</name>
<dbReference type="GO" id="GO:0005886">
    <property type="term" value="C:plasma membrane"/>
    <property type="evidence" value="ECO:0007669"/>
    <property type="project" value="TreeGrafter"/>
</dbReference>
<dbReference type="InterPro" id="IPR007267">
    <property type="entry name" value="GtrA_DPMS_TM"/>
</dbReference>
<evidence type="ECO:0000256" key="6">
    <source>
        <dbReference type="SAM" id="Phobius"/>
    </source>
</evidence>
<keyword evidence="5 6" id="KW-0472">Membrane</keyword>
<evidence type="ECO:0000313" key="9">
    <source>
        <dbReference type="Proteomes" id="UP000248259"/>
    </source>
</evidence>
<dbReference type="Pfam" id="PF04138">
    <property type="entry name" value="GtrA_DPMS_TM"/>
    <property type="match status" value="1"/>
</dbReference>
<feature type="transmembrane region" description="Helical" evidence="6">
    <location>
        <begin position="21"/>
        <end position="41"/>
    </location>
</feature>
<comment type="similarity">
    <text evidence="2">Belongs to the GtrA family.</text>
</comment>
<comment type="caution">
    <text evidence="8">The sequence shown here is derived from an EMBL/GenBank/DDBJ whole genome shotgun (WGS) entry which is preliminary data.</text>
</comment>
<evidence type="ECO:0000256" key="3">
    <source>
        <dbReference type="ARBA" id="ARBA00022692"/>
    </source>
</evidence>
<proteinExistence type="inferred from homology"/>
<dbReference type="GO" id="GO:0000271">
    <property type="term" value="P:polysaccharide biosynthetic process"/>
    <property type="evidence" value="ECO:0007669"/>
    <property type="project" value="InterPro"/>
</dbReference>
<keyword evidence="9" id="KW-1185">Reference proteome</keyword>
<feature type="transmembrane region" description="Helical" evidence="6">
    <location>
        <begin position="47"/>
        <end position="64"/>
    </location>
</feature>
<feature type="transmembrane region" description="Helical" evidence="6">
    <location>
        <begin position="109"/>
        <end position="126"/>
    </location>
</feature>
<dbReference type="OrthoDB" id="8454931at2"/>
<dbReference type="AlphaFoldDB" id="A0A323UVE6"/>
<dbReference type="PANTHER" id="PTHR38459:SF1">
    <property type="entry name" value="PROPHAGE BACTOPRENOL-LINKED GLUCOSE TRANSLOCASE HOMOLOG"/>
    <property type="match status" value="1"/>
</dbReference>
<feature type="domain" description="GtrA/DPMS transmembrane" evidence="7">
    <location>
        <begin position="20"/>
        <end position="128"/>
    </location>
</feature>
<feature type="transmembrane region" description="Helical" evidence="6">
    <location>
        <begin position="84"/>
        <end position="103"/>
    </location>
</feature>
<sequence>MVVRDLRKLFRSARFAEVVRYLIAGTAITLAAHAVYLLALSGGIEPHPAWAVSFVFGTVIGYLIHRGFVFRVKARRRHWVSFPLAYGLRFSIGQGLLALLLALDMSAGWAGFVTNVAMAPIGFLLLKTVLRERAAVNGDGALDGGKKGAS</sequence>
<dbReference type="InterPro" id="IPR051401">
    <property type="entry name" value="GtrA_CellWall_Glycosyl"/>
</dbReference>
<evidence type="ECO:0000256" key="2">
    <source>
        <dbReference type="ARBA" id="ARBA00009399"/>
    </source>
</evidence>
<keyword evidence="4 6" id="KW-1133">Transmembrane helix</keyword>
<comment type="subcellular location">
    <subcellularLocation>
        <location evidence="1">Membrane</location>
        <topology evidence="1">Multi-pass membrane protein</topology>
    </subcellularLocation>
</comment>
<dbReference type="PANTHER" id="PTHR38459">
    <property type="entry name" value="PROPHAGE BACTOPRENOL-LINKED GLUCOSE TRANSLOCASE HOMOLOG"/>
    <property type="match status" value="1"/>
</dbReference>
<dbReference type="Proteomes" id="UP000248259">
    <property type="component" value="Unassembled WGS sequence"/>
</dbReference>